<comment type="caution">
    <text evidence="8">The sequence shown here is derived from an EMBL/GenBank/DDBJ whole genome shotgun (WGS) entry which is preliminary data.</text>
</comment>
<dbReference type="GO" id="GO:0006289">
    <property type="term" value="P:nucleotide-excision repair"/>
    <property type="evidence" value="ECO:0007669"/>
    <property type="project" value="InterPro"/>
</dbReference>
<evidence type="ECO:0000256" key="1">
    <source>
        <dbReference type="ARBA" id="ARBA00022490"/>
    </source>
</evidence>
<organism evidence="8 9">
    <name type="scientific">Candidatus Woesebacteria bacterium GW2011_GWC1_38_13</name>
    <dbReference type="NCBI Taxonomy" id="1618583"/>
    <lineage>
        <taxon>Bacteria</taxon>
        <taxon>Candidatus Woeseibacteriota</taxon>
    </lineage>
</organism>
<dbReference type="CDD" id="cd10434">
    <property type="entry name" value="GIY-YIG_UvrC_Cho"/>
    <property type="match status" value="1"/>
</dbReference>
<keyword evidence="3" id="KW-0228">DNA excision</keyword>
<dbReference type="SMART" id="SM00465">
    <property type="entry name" value="GIYc"/>
    <property type="match status" value="1"/>
</dbReference>
<dbReference type="InterPro" id="IPR001162">
    <property type="entry name" value="UvrC_RNase_H_dom"/>
</dbReference>
<dbReference type="InterPro" id="IPR000305">
    <property type="entry name" value="GIY-YIG_endonuc"/>
</dbReference>
<dbReference type="EMBL" id="LBUE01000004">
    <property type="protein sequence ID" value="KKQ56649.1"/>
    <property type="molecule type" value="Genomic_DNA"/>
</dbReference>
<dbReference type="PANTHER" id="PTHR30562">
    <property type="entry name" value="UVRC/OXIDOREDUCTASE"/>
    <property type="match status" value="1"/>
</dbReference>
<dbReference type="FunFam" id="3.40.1440.10:FF:000001">
    <property type="entry name" value="UvrABC system protein C"/>
    <property type="match status" value="1"/>
</dbReference>
<dbReference type="PANTHER" id="PTHR30562:SF1">
    <property type="entry name" value="UVRABC SYSTEM PROTEIN C"/>
    <property type="match status" value="1"/>
</dbReference>
<evidence type="ECO:0000256" key="4">
    <source>
        <dbReference type="ARBA" id="ARBA00022881"/>
    </source>
</evidence>
<dbReference type="Pfam" id="PF02151">
    <property type="entry name" value="UVR"/>
    <property type="match status" value="1"/>
</dbReference>
<accession>A0A0G0L5I4</accession>
<evidence type="ECO:0000259" key="7">
    <source>
        <dbReference type="PROSITE" id="PS50165"/>
    </source>
</evidence>
<protein>
    <recommendedName>
        <fullName evidence="10">Excinuclease ABC subunit C</fullName>
    </recommendedName>
</protein>
<feature type="domain" description="GIY-YIG" evidence="6">
    <location>
        <begin position="20"/>
        <end position="97"/>
    </location>
</feature>
<reference evidence="8 9" key="1">
    <citation type="journal article" date="2015" name="Nature">
        <title>rRNA introns, odd ribosomes, and small enigmatic genomes across a large radiation of phyla.</title>
        <authorList>
            <person name="Brown C.T."/>
            <person name="Hug L.A."/>
            <person name="Thomas B.C."/>
            <person name="Sharon I."/>
            <person name="Castelle C.J."/>
            <person name="Singh A."/>
            <person name="Wilkins M.J."/>
            <person name="Williams K.H."/>
            <person name="Banfield J.F."/>
        </authorList>
    </citation>
    <scope>NUCLEOTIDE SEQUENCE [LARGE SCALE GENOMIC DNA]</scope>
</reference>
<dbReference type="Gene3D" id="3.40.1440.10">
    <property type="entry name" value="GIY-YIG endonuclease"/>
    <property type="match status" value="1"/>
</dbReference>
<keyword evidence="4" id="KW-0267">Excision nuclease</keyword>
<dbReference type="SUPFAM" id="SSF82771">
    <property type="entry name" value="GIY-YIG endonuclease"/>
    <property type="match status" value="1"/>
</dbReference>
<keyword evidence="1" id="KW-0963">Cytoplasm</keyword>
<keyword evidence="2" id="KW-0227">DNA damage</keyword>
<dbReference type="AlphaFoldDB" id="A0A0G0L5I4"/>
<proteinExistence type="predicted"/>
<dbReference type="InterPro" id="IPR035901">
    <property type="entry name" value="GIY-YIG_endonuc_sf"/>
</dbReference>
<evidence type="ECO:0000313" key="8">
    <source>
        <dbReference type="EMBL" id="KKQ56649.1"/>
    </source>
</evidence>
<evidence type="ECO:0008006" key="10">
    <source>
        <dbReference type="Google" id="ProtNLM"/>
    </source>
</evidence>
<evidence type="ECO:0000313" key="9">
    <source>
        <dbReference type="Proteomes" id="UP000034096"/>
    </source>
</evidence>
<dbReference type="InterPro" id="IPR001943">
    <property type="entry name" value="UVR_dom"/>
</dbReference>
<dbReference type="SUPFAM" id="SSF46600">
    <property type="entry name" value="C-terminal UvrC-binding domain of UvrB"/>
    <property type="match status" value="1"/>
</dbReference>
<evidence type="ECO:0000256" key="2">
    <source>
        <dbReference type="ARBA" id="ARBA00022763"/>
    </source>
</evidence>
<gene>
    <name evidence="8" type="ORF">US75_C0004G0003</name>
</gene>
<dbReference type="GO" id="GO:0009381">
    <property type="term" value="F:excinuclease ABC activity"/>
    <property type="evidence" value="ECO:0007669"/>
    <property type="project" value="InterPro"/>
</dbReference>
<dbReference type="InterPro" id="IPR038476">
    <property type="entry name" value="UvrC_RNase_H_dom_sf"/>
</dbReference>
<dbReference type="Proteomes" id="UP000034096">
    <property type="component" value="Unassembled WGS sequence"/>
</dbReference>
<feature type="domain" description="UvrC family homology region profile" evidence="7">
    <location>
        <begin position="215"/>
        <end position="324"/>
    </location>
</feature>
<dbReference type="PROSITE" id="PS50165">
    <property type="entry name" value="UVRC"/>
    <property type="match status" value="1"/>
</dbReference>
<sequence>MLEGVKHLQFTKNNVKKLPLTPGIYIFFNIKGVAIYIGKAKSLKNRVSSYLNTNQYGKTQKLIDSIDKFSYIKVESDIEAYILESNFIKKFKPYYNISSKDDKGPYYVFITADVLPRVLVERKRRNKTKYKYIFGPFYQSRKLFYVLKILKKVRYFFNGKFISLKNRLVAEMKAYSNDEKFEKAKEIKERIDFIDSILQKEIIEDNYLKDPLIRDKDIQNELTELKNILHKYNIFFDPKKRLECYDISHLQGSHSAGSMVVFIDGESVKKHYRHFRLRRSQNNDVSSLKEIAQRRIKHFFDWGKPGIIIVDGGKAQVNTFLNQFSGQNISVCGIAKRYEKLVIPINGSFIEYKLEGGALKFIQRVRNEAHRFAQRYHKKLLTKDLLKM</sequence>
<dbReference type="PATRIC" id="fig|1618583.3.peg.201"/>
<dbReference type="InterPro" id="IPR036876">
    <property type="entry name" value="UVR_dom_sf"/>
</dbReference>
<dbReference type="GO" id="GO:0009380">
    <property type="term" value="C:excinuclease repair complex"/>
    <property type="evidence" value="ECO:0007669"/>
    <property type="project" value="TreeGrafter"/>
</dbReference>
<evidence type="ECO:0000256" key="3">
    <source>
        <dbReference type="ARBA" id="ARBA00022769"/>
    </source>
</evidence>
<dbReference type="PROSITE" id="PS50164">
    <property type="entry name" value="GIY_YIG"/>
    <property type="match status" value="1"/>
</dbReference>
<evidence type="ECO:0000256" key="5">
    <source>
        <dbReference type="ARBA" id="ARBA00023204"/>
    </source>
</evidence>
<keyword evidence="5" id="KW-0234">DNA repair</keyword>
<dbReference type="InterPro" id="IPR047296">
    <property type="entry name" value="GIY-YIG_UvrC_Cho"/>
</dbReference>
<dbReference type="Pfam" id="PF08459">
    <property type="entry name" value="UvrC_RNaseH_dom"/>
    <property type="match status" value="1"/>
</dbReference>
<name>A0A0G0L5I4_9BACT</name>
<dbReference type="Pfam" id="PF01541">
    <property type="entry name" value="GIY-YIG"/>
    <property type="match status" value="1"/>
</dbReference>
<dbReference type="Gene3D" id="3.30.420.340">
    <property type="entry name" value="UvrC, RNAse H endonuclease domain"/>
    <property type="match status" value="1"/>
</dbReference>
<dbReference type="STRING" id="1618583.US75_C0004G0003"/>
<dbReference type="InterPro" id="IPR050066">
    <property type="entry name" value="UvrABC_protein_C"/>
</dbReference>
<evidence type="ECO:0000259" key="6">
    <source>
        <dbReference type="PROSITE" id="PS50164"/>
    </source>
</evidence>